<dbReference type="OrthoDB" id="9775207at2"/>
<dbReference type="Gene3D" id="3.30.70.100">
    <property type="match status" value="1"/>
</dbReference>
<dbReference type="InterPro" id="IPR045042">
    <property type="entry name" value="YnaI-like"/>
</dbReference>
<dbReference type="GO" id="GO:0055085">
    <property type="term" value="P:transmembrane transport"/>
    <property type="evidence" value="ECO:0007669"/>
    <property type="project" value="InterPro"/>
</dbReference>
<feature type="transmembrane region" description="Helical" evidence="8">
    <location>
        <begin position="222"/>
        <end position="245"/>
    </location>
</feature>
<feature type="region of interest" description="Disordered" evidence="7">
    <location>
        <begin position="418"/>
        <end position="442"/>
    </location>
</feature>
<dbReference type="Gene3D" id="1.10.287.1260">
    <property type="match status" value="1"/>
</dbReference>
<dbReference type="SUPFAM" id="SSF82689">
    <property type="entry name" value="Mechanosensitive channel protein MscS (YggB), C-terminal domain"/>
    <property type="match status" value="1"/>
</dbReference>
<dbReference type="AlphaFoldDB" id="A0A5C6XBN1"/>
<dbReference type="InterPro" id="IPR011014">
    <property type="entry name" value="MscS_channel_TM-2"/>
</dbReference>
<dbReference type="InterPro" id="IPR049142">
    <property type="entry name" value="MS_channel_1st"/>
</dbReference>
<evidence type="ECO:0000256" key="7">
    <source>
        <dbReference type="SAM" id="MobiDB-lite"/>
    </source>
</evidence>
<comment type="similarity">
    <text evidence="2">Belongs to the MscS (TC 1.A.23) family.</text>
</comment>
<reference evidence="12 13" key="1">
    <citation type="submission" date="2019-08" db="EMBL/GenBank/DDBJ databases">
        <title>Bradymonadales sp. TMQ2.</title>
        <authorList>
            <person name="Liang Q."/>
        </authorList>
    </citation>
    <scope>NUCLEOTIDE SEQUENCE [LARGE SCALE GENOMIC DNA]</scope>
    <source>
        <strain evidence="12 13">TMQ2</strain>
    </source>
</reference>
<dbReference type="InterPro" id="IPR006685">
    <property type="entry name" value="MscS_channel_2nd"/>
</dbReference>
<dbReference type="EMBL" id="VOSL01000036">
    <property type="protein sequence ID" value="TXD38810.1"/>
    <property type="molecule type" value="Genomic_DNA"/>
</dbReference>
<dbReference type="InterPro" id="IPR010920">
    <property type="entry name" value="LSM_dom_sf"/>
</dbReference>
<keyword evidence="5 8" id="KW-1133">Transmembrane helix</keyword>
<evidence type="ECO:0000256" key="8">
    <source>
        <dbReference type="SAM" id="Phobius"/>
    </source>
</evidence>
<keyword evidence="6 8" id="KW-0472">Membrane</keyword>
<evidence type="ECO:0000259" key="11">
    <source>
        <dbReference type="Pfam" id="PF21088"/>
    </source>
</evidence>
<evidence type="ECO:0000256" key="2">
    <source>
        <dbReference type="ARBA" id="ARBA00008017"/>
    </source>
</evidence>
<dbReference type="PANTHER" id="PTHR43634:SF2">
    <property type="entry name" value="LOW CONDUCTANCE MECHANOSENSITIVE CHANNEL YNAI"/>
    <property type="match status" value="1"/>
</dbReference>
<feature type="transmembrane region" description="Helical" evidence="8">
    <location>
        <begin position="153"/>
        <end position="176"/>
    </location>
</feature>
<protein>
    <submittedName>
        <fullName evidence="12">Mechanosensitive ion channel family protein</fullName>
    </submittedName>
</protein>
<evidence type="ECO:0000259" key="9">
    <source>
        <dbReference type="Pfam" id="PF00924"/>
    </source>
</evidence>
<dbReference type="Pfam" id="PF00924">
    <property type="entry name" value="MS_channel_2nd"/>
    <property type="match status" value="1"/>
</dbReference>
<comment type="caution">
    <text evidence="12">The sequence shown here is derived from an EMBL/GenBank/DDBJ whole genome shotgun (WGS) entry which is preliminary data.</text>
</comment>
<dbReference type="Proteomes" id="UP000321046">
    <property type="component" value="Unassembled WGS sequence"/>
</dbReference>
<organism evidence="12 13">
    <name type="scientific">Lujinxingia vulgaris</name>
    <dbReference type="NCBI Taxonomy" id="2600176"/>
    <lineage>
        <taxon>Bacteria</taxon>
        <taxon>Deltaproteobacteria</taxon>
        <taxon>Bradymonadales</taxon>
        <taxon>Lujinxingiaceae</taxon>
        <taxon>Lujinxingia</taxon>
    </lineage>
</organism>
<dbReference type="Pfam" id="PF21088">
    <property type="entry name" value="MS_channel_1st"/>
    <property type="match status" value="1"/>
</dbReference>
<keyword evidence="4 8" id="KW-0812">Transmembrane</keyword>
<dbReference type="GO" id="GO:0005886">
    <property type="term" value="C:plasma membrane"/>
    <property type="evidence" value="ECO:0007669"/>
    <property type="project" value="UniProtKB-SubCell"/>
</dbReference>
<sequence length="442" mass="47684">MHGTRSMLNRAMAVGVASWAWVCLGAGRAFAQDTGVETHGASAGEAAGHSPLPSYEAVIDDVMALDVLDIALWRVGLACVVLMAGILMRTTLLDRLMRPLHALAARTETDVDDRLLAAIRRPLGWLFNLVATYAAVLILQVPEALHQVTVLVLQTMGTVFVAWMIFNVVDAIGAYLEGLARRTDSGIDDHLVPLLKRVMRLAVLVVMVITVIQQWGYDVTSLIAGLGLGGLAFALAAQSTLSNWFGSVMILTDRPFTIGDLVESEHGEGRVVEIGLRSTQIRTFDRTIITVPNADIATTAVANLSKEGVIAISTTLGMTYGTPKAAIERIIARVRELLRQDDEVVNDQFVVSFAGFGASSLDIYVHCFARAQNWYQWHAIRERLFFAMMEIVDEEGGSFAFPSQSLYLETPVRLEGAGGPGRVASVEAESGSRAGASAEPSS</sequence>
<feature type="domain" description="Mechanosensitive ion channel transmembrane helices 2/3" evidence="11">
    <location>
        <begin position="200"/>
        <end position="238"/>
    </location>
</feature>
<feature type="transmembrane region" description="Helical" evidence="8">
    <location>
        <begin position="70"/>
        <end position="88"/>
    </location>
</feature>
<feature type="transmembrane region" description="Helical" evidence="8">
    <location>
        <begin position="123"/>
        <end position="141"/>
    </location>
</feature>
<dbReference type="InterPro" id="IPR049278">
    <property type="entry name" value="MS_channel_C"/>
</dbReference>
<keyword evidence="3" id="KW-1003">Cell membrane</keyword>
<feature type="domain" description="Mechanosensitive ion channel MscS C-terminal" evidence="10">
    <location>
        <begin position="313"/>
        <end position="396"/>
    </location>
</feature>
<evidence type="ECO:0000256" key="3">
    <source>
        <dbReference type="ARBA" id="ARBA00022475"/>
    </source>
</evidence>
<feature type="domain" description="Mechanosensitive ion channel MscS" evidence="9">
    <location>
        <begin position="240"/>
        <end position="306"/>
    </location>
</feature>
<comment type="subcellular location">
    <subcellularLocation>
        <location evidence="1">Cell membrane</location>
        <topology evidence="1">Multi-pass membrane protein</topology>
    </subcellularLocation>
</comment>
<accession>A0A5C6XBN1</accession>
<dbReference type="Gene3D" id="2.30.30.60">
    <property type="match status" value="1"/>
</dbReference>
<dbReference type="Pfam" id="PF21082">
    <property type="entry name" value="MS_channel_3rd"/>
    <property type="match status" value="1"/>
</dbReference>
<evidence type="ECO:0000259" key="10">
    <source>
        <dbReference type="Pfam" id="PF21082"/>
    </source>
</evidence>
<dbReference type="SUPFAM" id="SSF50182">
    <property type="entry name" value="Sm-like ribonucleoproteins"/>
    <property type="match status" value="1"/>
</dbReference>
<proteinExistence type="inferred from homology"/>
<evidence type="ECO:0000256" key="6">
    <source>
        <dbReference type="ARBA" id="ARBA00023136"/>
    </source>
</evidence>
<feature type="compositionally biased region" description="Low complexity" evidence="7">
    <location>
        <begin position="423"/>
        <end position="442"/>
    </location>
</feature>
<dbReference type="SUPFAM" id="SSF82861">
    <property type="entry name" value="Mechanosensitive channel protein MscS (YggB), transmembrane region"/>
    <property type="match status" value="1"/>
</dbReference>
<evidence type="ECO:0000256" key="1">
    <source>
        <dbReference type="ARBA" id="ARBA00004651"/>
    </source>
</evidence>
<evidence type="ECO:0000313" key="13">
    <source>
        <dbReference type="Proteomes" id="UP000321046"/>
    </source>
</evidence>
<gene>
    <name evidence="12" type="ORF">FRC96_07685</name>
</gene>
<dbReference type="InterPro" id="IPR011066">
    <property type="entry name" value="MscS_channel_C_sf"/>
</dbReference>
<dbReference type="PANTHER" id="PTHR43634">
    <property type="entry name" value="OW CONDUCTANCE MECHANOSENSITIVE CHANNEL"/>
    <property type="match status" value="1"/>
</dbReference>
<evidence type="ECO:0000256" key="4">
    <source>
        <dbReference type="ARBA" id="ARBA00022692"/>
    </source>
</evidence>
<feature type="transmembrane region" description="Helical" evidence="8">
    <location>
        <begin position="197"/>
        <end position="216"/>
    </location>
</feature>
<evidence type="ECO:0000313" key="12">
    <source>
        <dbReference type="EMBL" id="TXD38810.1"/>
    </source>
</evidence>
<name>A0A5C6XBN1_9DELT</name>
<evidence type="ECO:0000256" key="5">
    <source>
        <dbReference type="ARBA" id="ARBA00022989"/>
    </source>
</evidence>
<dbReference type="InterPro" id="IPR023408">
    <property type="entry name" value="MscS_beta-dom_sf"/>
</dbReference>